<comment type="caution">
    <text evidence="4">The sequence shown here is derived from an EMBL/GenBank/DDBJ whole genome shotgun (WGS) entry which is preliminary data.</text>
</comment>
<dbReference type="STRING" id="156892.BM477_05495"/>
<dbReference type="InterPro" id="IPR057893">
    <property type="entry name" value="LRV_2"/>
</dbReference>
<dbReference type="Pfam" id="PF25591">
    <property type="entry name" value="LRV_2"/>
    <property type="match status" value="1"/>
</dbReference>
<dbReference type="Proteomes" id="UP000186465">
    <property type="component" value="Unassembled WGS sequence"/>
</dbReference>
<evidence type="ECO:0000313" key="4">
    <source>
        <dbReference type="EMBL" id="OKL48656.1"/>
    </source>
</evidence>
<keyword evidence="2" id="KW-0812">Transmembrane</keyword>
<accession>A0A1Q5PM93</accession>
<keyword evidence="2" id="KW-1133">Transmembrane helix</keyword>
<evidence type="ECO:0000259" key="3">
    <source>
        <dbReference type="Pfam" id="PF25591"/>
    </source>
</evidence>
<feature type="domain" description="Leucine rich repeat variant" evidence="3">
    <location>
        <begin position="10"/>
        <end position="68"/>
    </location>
</feature>
<dbReference type="AlphaFoldDB" id="A0A1Q5PM93"/>
<organism evidence="4 5">
    <name type="scientific">Boudabousia marimammalium</name>
    <dbReference type="NCBI Taxonomy" id="156892"/>
    <lineage>
        <taxon>Bacteria</taxon>
        <taxon>Bacillati</taxon>
        <taxon>Actinomycetota</taxon>
        <taxon>Actinomycetes</taxon>
        <taxon>Actinomycetales</taxon>
        <taxon>Actinomycetaceae</taxon>
        <taxon>Boudabousia</taxon>
    </lineage>
</organism>
<evidence type="ECO:0000256" key="2">
    <source>
        <dbReference type="SAM" id="Phobius"/>
    </source>
</evidence>
<dbReference type="OrthoDB" id="5179995at2"/>
<sequence>MSPTPEFEAIAREATDPHIDPNRLRQIAAEYPGLHLAIAQNPVAYEGLLNWLESQGNPEVVAAVQARRRQSELTENGMTGGAALGAAGVAAAGAAGIEAVAGAAGTGATAAGAAGSQAMPFAGGQAAPVQEKARSNNKMVIIFIALAVLAVALVAAAFGLATGFFKFGAESTPTAETVKTIEASDGTVETIEAPAPAPPEPTEETPEDTIKFPEPLGAQEIPAFASPSQNIFCRMDDNEAFCAINTREYANEGPDACFGVFGLKISGKTTPTATCNDASVNQIPGAPPVLQYGQAATFGPYACAMEESGVTCWNKLTGVQFNMRRANFNVSQR</sequence>
<reference evidence="5" key="1">
    <citation type="submission" date="2016-11" db="EMBL/GenBank/DDBJ databases">
        <title>Actinomyces gypaetusis sp. nov. isolated from Gypaetus barbatus in Qinghai Tibet Plateau China.</title>
        <authorList>
            <person name="Meng X."/>
        </authorList>
    </citation>
    <scope>NUCLEOTIDE SEQUENCE [LARGE SCALE GENOMIC DNA]</scope>
    <source>
        <strain evidence="5">DSM 15383</strain>
    </source>
</reference>
<evidence type="ECO:0000313" key="5">
    <source>
        <dbReference type="Proteomes" id="UP000186465"/>
    </source>
</evidence>
<keyword evidence="2" id="KW-0472">Membrane</keyword>
<feature type="region of interest" description="Disordered" evidence="1">
    <location>
        <begin position="179"/>
        <end position="208"/>
    </location>
</feature>
<dbReference type="EMBL" id="MPDM01000005">
    <property type="protein sequence ID" value="OKL48656.1"/>
    <property type="molecule type" value="Genomic_DNA"/>
</dbReference>
<feature type="transmembrane region" description="Helical" evidence="2">
    <location>
        <begin position="140"/>
        <end position="165"/>
    </location>
</feature>
<evidence type="ECO:0000256" key="1">
    <source>
        <dbReference type="SAM" id="MobiDB-lite"/>
    </source>
</evidence>
<protein>
    <recommendedName>
        <fullName evidence="3">Leucine rich repeat variant domain-containing protein</fullName>
    </recommendedName>
</protein>
<keyword evidence="5" id="KW-1185">Reference proteome</keyword>
<proteinExistence type="predicted"/>
<name>A0A1Q5PM93_9ACTO</name>
<dbReference type="RefSeq" id="WP_075361685.1">
    <property type="nucleotide sequence ID" value="NZ_MPDM01000005.1"/>
</dbReference>
<gene>
    <name evidence="4" type="ORF">BM477_05495</name>
</gene>